<protein>
    <submittedName>
        <fullName evidence="3">WGR domain protein</fullName>
    </submittedName>
</protein>
<accession>A0ABP2T3B7</accession>
<dbReference type="PROSITE" id="PS51977">
    <property type="entry name" value="WGR"/>
    <property type="match status" value="1"/>
</dbReference>
<evidence type="ECO:0000256" key="1">
    <source>
        <dbReference type="SAM" id="MobiDB-lite"/>
    </source>
</evidence>
<dbReference type="SUPFAM" id="SSF142921">
    <property type="entry name" value="WGR domain-like"/>
    <property type="match status" value="1"/>
</dbReference>
<dbReference type="InterPro" id="IPR049809">
    <property type="entry name" value="YehF/YfeS-like_WGR"/>
</dbReference>
<dbReference type="PANTHER" id="PTHR30634:SF13">
    <property type="entry name" value="PROTEIN YEHF"/>
    <property type="match status" value="1"/>
</dbReference>
<reference evidence="3 4" key="1">
    <citation type="submission" date="2013-01" db="EMBL/GenBank/DDBJ databases">
        <authorList>
            <person name="Harkins D.M."/>
            <person name="Durkin A.S."/>
            <person name="Brinkac L.M."/>
            <person name="Haft D.H."/>
            <person name="Selengut J.D."/>
            <person name="Sanka R."/>
            <person name="DePew J."/>
            <person name="Purushe J."/>
            <person name="Whelen A.C."/>
            <person name="Vinetz J.M."/>
            <person name="Sutton G.G."/>
            <person name="Nierman W.C."/>
            <person name="Fouts D.E."/>
        </authorList>
    </citation>
    <scope>NUCLEOTIDE SEQUENCE [LARGE SCALE GENOMIC DNA]</scope>
    <source>
        <strain evidence="3 4">2007001578</strain>
    </source>
</reference>
<feature type="compositionally biased region" description="Polar residues" evidence="1">
    <location>
        <begin position="90"/>
        <end position="131"/>
    </location>
</feature>
<dbReference type="InterPro" id="IPR008893">
    <property type="entry name" value="WGR_domain"/>
</dbReference>
<dbReference type="PANTHER" id="PTHR30634">
    <property type="entry name" value="OUTER MEMBRANE LOLAB LIPOPROTEIN INSERTION APPARATUS"/>
    <property type="match status" value="1"/>
</dbReference>
<dbReference type="CDD" id="cd07996">
    <property type="entry name" value="WGR_MMR_like"/>
    <property type="match status" value="1"/>
</dbReference>
<proteinExistence type="predicted"/>
<sequence>MKHQLTYQDGSSNKFWNIEAEGNSFTVTYGKIGTSGQTQTKTFDTEDKCQKEAQKLLSEKLKKGYQSSGEETVGTTTTSPKPTQTQSVSKAKTPSTNENDTVATSKTSSENGTTAQSSSQSENHAATTHSKNGIHKVEEKN</sequence>
<feature type="region of interest" description="Disordered" evidence="1">
    <location>
        <begin position="60"/>
        <end position="141"/>
    </location>
</feature>
<dbReference type="InterPro" id="IPR050458">
    <property type="entry name" value="LolB"/>
</dbReference>
<dbReference type="Pfam" id="PF05406">
    <property type="entry name" value="WGR"/>
    <property type="match status" value="1"/>
</dbReference>
<name>A0ABP2T3B7_9LEPT</name>
<gene>
    <name evidence="3" type="ORF">LEP1GSC035_3487</name>
</gene>
<dbReference type="InterPro" id="IPR036930">
    <property type="entry name" value="WGR_dom_sf"/>
</dbReference>
<keyword evidence="4" id="KW-1185">Reference proteome</keyword>
<evidence type="ECO:0000313" key="4">
    <source>
        <dbReference type="Proteomes" id="UP000012099"/>
    </source>
</evidence>
<feature type="compositionally biased region" description="Low complexity" evidence="1">
    <location>
        <begin position="67"/>
        <end position="89"/>
    </location>
</feature>
<dbReference type="Gene3D" id="2.20.140.10">
    <property type="entry name" value="WGR domain"/>
    <property type="match status" value="1"/>
</dbReference>
<dbReference type="Proteomes" id="UP000012099">
    <property type="component" value="Unassembled WGS sequence"/>
</dbReference>
<comment type="caution">
    <text evidence="3">The sequence shown here is derived from an EMBL/GenBank/DDBJ whole genome shotgun (WGS) entry which is preliminary data.</text>
</comment>
<dbReference type="SMART" id="SM00773">
    <property type="entry name" value="WGR"/>
    <property type="match status" value="1"/>
</dbReference>
<organism evidence="3 4">
    <name type="scientific">Leptospira noguchii str. 2007001578</name>
    <dbReference type="NCBI Taxonomy" id="1049974"/>
    <lineage>
        <taxon>Bacteria</taxon>
        <taxon>Pseudomonadati</taxon>
        <taxon>Spirochaetota</taxon>
        <taxon>Spirochaetia</taxon>
        <taxon>Leptospirales</taxon>
        <taxon>Leptospiraceae</taxon>
        <taxon>Leptospira</taxon>
    </lineage>
</organism>
<feature type="domain" description="WGR" evidence="2">
    <location>
        <begin position="1"/>
        <end position="85"/>
    </location>
</feature>
<evidence type="ECO:0000313" key="3">
    <source>
        <dbReference type="EMBL" id="EMM98813.1"/>
    </source>
</evidence>
<evidence type="ECO:0000259" key="2">
    <source>
        <dbReference type="PROSITE" id="PS51977"/>
    </source>
</evidence>
<dbReference type="EMBL" id="AHMH02000142">
    <property type="protein sequence ID" value="EMM98813.1"/>
    <property type="molecule type" value="Genomic_DNA"/>
</dbReference>